<dbReference type="HOGENOM" id="CLU_1616426_0_0_9"/>
<evidence type="ECO:0000313" key="2">
    <source>
        <dbReference type="EMBL" id="EFM81154.1"/>
    </source>
</evidence>
<comment type="caution">
    <text evidence="2">The sequence shown here is derived from an EMBL/GenBank/DDBJ whole genome shotgun (WGS) entry which is preliminary data.</text>
</comment>
<keyword evidence="1" id="KW-1133">Transmembrane helix</keyword>
<dbReference type="Proteomes" id="UP000004846">
    <property type="component" value="Unassembled WGS sequence"/>
</dbReference>
<dbReference type="RefSeq" id="WP_002365662.1">
    <property type="nucleotide sequence ID" value="NZ_GL454489.1"/>
</dbReference>
<feature type="transmembrane region" description="Helical" evidence="1">
    <location>
        <begin position="6"/>
        <end position="25"/>
    </location>
</feature>
<accession>A0A125W1H3</accession>
<feature type="transmembrane region" description="Helical" evidence="1">
    <location>
        <begin position="37"/>
        <end position="56"/>
    </location>
</feature>
<dbReference type="AlphaFoldDB" id="A0A125W1H3"/>
<dbReference type="EMBL" id="AEBR01000110">
    <property type="protein sequence ID" value="EFM81154.1"/>
    <property type="molecule type" value="Genomic_DNA"/>
</dbReference>
<organism evidence="2 3">
    <name type="scientific">Enterococcus faecalis TX4248</name>
    <dbReference type="NCBI Taxonomy" id="749495"/>
    <lineage>
        <taxon>Bacteria</taxon>
        <taxon>Bacillati</taxon>
        <taxon>Bacillota</taxon>
        <taxon>Bacilli</taxon>
        <taxon>Lactobacillales</taxon>
        <taxon>Enterococcaceae</taxon>
        <taxon>Enterococcus</taxon>
    </lineage>
</organism>
<evidence type="ECO:0008006" key="4">
    <source>
        <dbReference type="Google" id="ProtNLM"/>
    </source>
</evidence>
<feature type="transmembrane region" description="Helical" evidence="1">
    <location>
        <begin position="62"/>
        <end position="79"/>
    </location>
</feature>
<evidence type="ECO:0000256" key="1">
    <source>
        <dbReference type="SAM" id="Phobius"/>
    </source>
</evidence>
<name>A0A125W1H3_ENTFL</name>
<proteinExistence type="predicted"/>
<gene>
    <name evidence="2" type="ORF">HMPREF9498_03093</name>
</gene>
<protein>
    <recommendedName>
        <fullName evidence="4">DUF5673 domain-containing protein</fullName>
    </recommendedName>
</protein>
<sequence>MIIDGFTLLLFLFVVVMYGYFYFVRKSIVIPAAKHPTTKYLVAFFSLMILANAFSAGDKIEMIRSVLYILIIFSFLYDARGFAEDCIITHPFDNRGTAFKDIEKIVLVQKPNGIRLGYLKKGRRGVVLRFSAPLEEIVLFLSTRMNEEAEIDIIVNED</sequence>
<evidence type="ECO:0000313" key="3">
    <source>
        <dbReference type="Proteomes" id="UP000004846"/>
    </source>
</evidence>
<keyword evidence="1" id="KW-0472">Membrane</keyword>
<keyword evidence="1" id="KW-0812">Transmembrane</keyword>
<reference evidence="2 3" key="1">
    <citation type="submission" date="2010-07" db="EMBL/GenBank/DDBJ databases">
        <authorList>
            <person name="Sid Ahmed O."/>
        </authorList>
    </citation>
    <scope>NUCLEOTIDE SEQUENCE [LARGE SCALE GENOMIC DNA]</scope>
    <source>
        <strain evidence="2 3">TX4248</strain>
    </source>
</reference>